<dbReference type="GO" id="GO:0006281">
    <property type="term" value="P:DNA repair"/>
    <property type="evidence" value="ECO:0007669"/>
    <property type="project" value="UniProtKB-UniRule"/>
</dbReference>
<evidence type="ECO:0000313" key="11">
    <source>
        <dbReference type="EMBL" id="RFN55539.1"/>
    </source>
</evidence>
<feature type="region of interest" description="Disordered" evidence="10">
    <location>
        <begin position="633"/>
        <end position="793"/>
    </location>
</feature>
<dbReference type="GO" id="GO:0033557">
    <property type="term" value="C:Slx1-Slx4 complex"/>
    <property type="evidence" value="ECO:0007669"/>
    <property type="project" value="UniProtKB-UniRule"/>
</dbReference>
<feature type="compositionally biased region" description="Basic residues" evidence="10">
    <location>
        <begin position="168"/>
        <end position="178"/>
    </location>
</feature>
<dbReference type="GO" id="GO:0006310">
    <property type="term" value="P:DNA recombination"/>
    <property type="evidence" value="ECO:0007669"/>
    <property type="project" value="UniProtKB-UniRule"/>
</dbReference>
<feature type="region of interest" description="Disordered" evidence="10">
    <location>
        <begin position="528"/>
        <end position="592"/>
    </location>
</feature>
<keyword evidence="5 9" id="KW-0233">DNA recombination</keyword>
<dbReference type="AlphaFoldDB" id="A0A395N7A3"/>
<feature type="compositionally biased region" description="Basic residues" evidence="10">
    <location>
        <begin position="307"/>
        <end position="318"/>
    </location>
</feature>
<comment type="similarity">
    <text evidence="2 9">Belongs to the SLX4 family.</text>
</comment>
<dbReference type="HAMAP" id="MF_03110">
    <property type="entry name" value="Endonuc_su_Slx4"/>
    <property type="match status" value="1"/>
</dbReference>
<feature type="region of interest" description="Disordered" evidence="10">
    <location>
        <begin position="1"/>
        <end position="50"/>
    </location>
</feature>
<comment type="PTM">
    <text evidence="9">Phosphorylated in response to DNA damage.</text>
</comment>
<keyword evidence="11" id="KW-0378">Hydrolase</keyword>
<keyword evidence="12" id="KW-1185">Reference proteome</keyword>
<evidence type="ECO:0000256" key="5">
    <source>
        <dbReference type="ARBA" id="ARBA00023172"/>
    </source>
</evidence>
<dbReference type="InterPro" id="IPR018574">
    <property type="entry name" value="Structure-sp_endonuc_su_Slx4"/>
</dbReference>
<evidence type="ECO:0000256" key="3">
    <source>
        <dbReference type="ARBA" id="ARBA00022553"/>
    </source>
</evidence>
<feature type="compositionally biased region" description="Basic residues" evidence="10">
    <location>
        <begin position="366"/>
        <end position="383"/>
    </location>
</feature>
<comment type="subunit">
    <text evidence="9">Forms a heterodimer with SLX1.</text>
</comment>
<protein>
    <recommendedName>
        <fullName evidence="8 9">Structure-specific endonuclease subunit SLX4</fullName>
    </recommendedName>
</protein>
<proteinExistence type="inferred from homology"/>
<feature type="compositionally biased region" description="Low complexity" evidence="10">
    <location>
        <begin position="656"/>
        <end position="667"/>
    </location>
</feature>
<keyword evidence="4 9" id="KW-0227">DNA damage</keyword>
<keyword evidence="6 9" id="KW-0234">DNA repair</keyword>
<dbReference type="Proteomes" id="UP000265631">
    <property type="component" value="Unassembled WGS sequence"/>
</dbReference>
<feature type="compositionally biased region" description="Low complexity" evidence="10">
    <location>
        <begin position="731"/>
        <end position="755"/>
    </location>
</feature>
<dbReference type="EMBL" id="PXXK01000005">
    <property type="protein sequence ID" value="RFN55539.1"/>
    <property type="molecule type" value="Genomic_DNA"/>
</dbReference>
<dbReference type="STRING" id="2594813.A0A395N7A3"/>
<evidence type="ECO:0000313" key="12">
    <source>
        <dbReference type="Proteomes" id="UP000265631"/>
    </source>
</evidence>
<name>A0A395N7A3_9HYPO</name>
<comment type="function">
    <text evidence="9">Regulatory subunit of the SLX1-SLX4 structure-specific endonuclease that resolves DNA secondary structures generated during DNA repair and recombination. Has endonuclease activity towards branched DNA substrates, introducing single-strand cuts in duplex DNA close to junctions with ss-DNA.</text>
</comment>
<organism evidence="11 12">
    <name type="scientific">Fusarium flagelliforme</name>
    <dbReference type="NCBI Taxonomy" id="2675880"/>
    <lineage>
        <taxon>Eukaryota</taxon>
        <taxon>Fungi</taxon>
        <taxon>Dikarya</taxon>
        <taxon>Ascomycota</taxon>
        <taxon>Pezizomycotina</taxon>
        <taxon>Sordariomycetes</taxon>
        <taxon>Hypocreomycetidae</taxon>
        <taxon>Hypocreales</taxon>
        <taxon>Nectriaceae</taxon>
        <taxon>Fusarium</taxon>
        <taxon>Fusarium incarnatum-equiseti species complex</taxon>
    </lineage>
</organism>
<feature type="compositionally biased region" description="Polar residues" evidence="10">
    <location>
        <begin position="776"/>
        <end position="791"/>
    </location>
</feature>
<sequence length="906" mass="98112">MASPDPSRLSPLSDRNRQPLHVNSSSPDLPSLRDVLAAKGSSQHQTPIEAPGFISARNLYSSTESTTKANAMPLVETPLTAVNSNILAGPADEPPIDGGFIAGDPTPFKQPEDDIVVVKITGKGTRKPRQPKVSKPAAPKRAKAKPSAKAGSSKDNDDGKDADDTKVKSKATKPKKKTGTMSSHFPPAKETDVPEKLDQIDVNEPLHLEQAPARRLDWTPPAQKTVVNIDSDSSAFKTLGSSEAGQPLPIFKNLVGGYARIEDPSESASHSAPPSDEDSSFLKKRKRIELLATKGTNSSITEPGKSPMKKPPKKKKPRTITELATAAYRVPSQPDPEPSASILDHFSTTKNDTGSAADAQPDNAKGKAKPRRKTTKATKKKVPPKPILLSPSAALAQVANQDFVFGTSSQLAREESPTVLRDLQAALRRSNQNDDIDFAMPLHSDGIEPQQQRTNLWNAAARDAEGDLFDVEVINLIEDTTLLQDEGADANPFGYNMVADQSVITIEESHVLDDFDHSVELPESAALPGERAMSASEGDSPYFSDSDLSVSTNIGPSVPGQDKITDENMADEAEKLPELPPQPPRPNYEGFTDLRLAREVKKFGFKPIKRRSAMISLLDQCWQSKARLGQTSFHTTAHVTAKSPSAKSKTPKTSKPKTSPKTTSSPKKATKQTRRNSPSASEPQEPPPSAQPPVTPKRRPGRLRKDSFDSSSATDSPSKRGPGRPRKDSLDSSPRSPSPSKRKPASSSKRSTSPRLGKASQKSVIEIPDSEDDASNFASSPQTNLEPTFSSELPLDISLTTSQDIESDDLTATPTDAEAALFEHITNAVKSAPRTTDPQEPSWNEKILLYEPLVLEDLAMWLNTGELSRVGFDGEVNPADVKKWCEFKSVCCVARVSRRGKERKRF</sequence>
<comment type="caution">
    <text evidence="11">The sequence shown here is derived from an EMBL/GenBank/DDBJ whole genome shotgun (WGS) entry which is preliminary data.</text>
</comment>
<dbReference type="GO" id="GO:0017108">
    <property type="term" value="F:5'-flap endonuclease activity"/>
    <property type="evidence" value="ECO:0007669"/>
    <property type="project" value="InterPro"/>
</dbReference>
<evidence type="ECO:0000256" key="6">
    <source>
        <dbReference type="ARBA" id="ARBA00023204"/>
    </source>
</evidence>
<dbReference type="InterPro" id="IPR027784">
    <property type="entry name" value="Slx4_ascomycetes"/>
</dbReference>
<evidence type="ECO:0000256" key="8">
    <source>
        <dbReference type="ARBA" id="ARBA00029496"/>
    </source>
</evidence>
<evidence type="ECO:0000256" key="4">
    <source>
        <dbReference type="ARBA" id="ARBA00022763"/>
    </source>
</evidence>
<keyword evidence="11" id="KW-0540">Nuclease</keyword>
<feature type="compositionally biased region" description="Basic and acidic residues" evidence="10">
    <location>
        <begin position="187"/>
        <end position="196"/>
    </location>
</feature>
<evidence type="ECO:0000256" key="2">
    <source>
        <dbReference type="ARBA" id="ARBA00006661"/>
    </source>
</evidence>
<evidence type="ECO:0000256" key="10">
    <source>
        <dbReference type="SAM" id="MobiDB-lite"/>
    </source>
</evidence>
<feature type="region of interest" description="Disordered" evidence="10">
    <location>
        <begin position="85"/>
        <end position="196"/>
    </location>
</feature>
<keyword evidence="3 9" id="KW-0597">Phosphoprotein</keyword>
<feature type="region of interest" description="Disordered" evidence="10">
    <location>
        <begin position="262"/>
        <end position="388"/>
    </location>
</feature>
<comment type="subcellular location">
    <subcellularLocation>
        <location evidence="1 9">Nucleus</location>
    </subcellularLocation>
</comment>
<evidence type="ECO:0000256" key="9">
    <source>
        <dbReference type="HAMAP-Rule" id="MF_03110"/>
    </source>
</evidence>
<feature type="compositionally biased region" description="Low complexity" evidence="10">
    <location>
        <begin position="1"/>
        <end position="13"/>
    </location>
</feature>
<keyword evidence="7 9" id="KW-0539">Nucleus</keyword>
<dbReference type="Pfam" id="PF09494">
    <property type="entry name" value="Slx4"/>
    <property type="match status" value="1"/>
</dbReference>
<gene>
    <name evidence="9" type="primary">SLX4</name>
    <name evidence="11" type="ORF">FIE12Z_185</name>
</gene>
<feature type="compositionally biased region" description="Basic and acidic residues" evidence="10">
    <location>
        <begin position="152"/>
        <end position="167"/>
    </location>
</feature>
<dbReference type="GO" id="GO:0006260">
    <property type="term" value="P:DNA replication"/>
    <property type="evidence" value="ECO:0007669"/>
    <property type="project" value="InterPro"/>
</dbReference>
<dbReference type="OrthoDB" id="5349119at2759"/>
<evidence type="ECO:0000256" key="1">
    <source>
        <dbReference type="ARBA" id="ARBA00004123"/>
    </source>
</evidence>
<feature type="compositionally biased region" description="Polar residues" evidence="10">
    <location>
        <begin position="546"/>
        <end position="555"/>
    </location>
</feature>
<accession>A0A395N7A3</accession>
<reference evidence="11 12" key="1">
    <citation type="journal article" date="2018" name="PLoS Pathog.">
        <title>Evolution of structural diversity of trichothecenes, a family of toxins produced by plant pathogenic and entomopathogenic fungi.</title>
        <authorList>
            <person name="Proctor R.H."/>
            <person name="McCormick S.P."/>
            <person name="Kim H.S."/>
            <person name="Cardoza R.E."/>
            <person name="Stanley A.M."/>
            <person name="Lindo L."/>
            <person name="Kelly A."/>
            <person name="Brown D.W."/>
            <person name="Lee T."/>
            <person name="Vaughan M.M."/>
            <person name="Alexander N.J."/>
            <person name="Busman M."/>
            <person name="Gutierrez S."/>
        </authorList>
    </citation>
    <scope>NUCLEOTIDE SEQUENCE [LARGE SCALE GENOMIC DNA]</scope>
    <source>
        <strain evidence="11 12">NRRL 13405</strain>
    </source>
</reference>
<feature type="compositionally biased region" description="Pro residues" evidence="10">
    <location>
        <begin position="684"/>
        <end position="695"/>
    </location>
</feature>
<feature type="compositionally biased region" description="Basic residues" evidence="10">
    <location>
        <begin position="124"/>
        <end position="146"/>
    </location>
</feature>
<dbReference type="CDD" id="cd22999">
    <property type="entry name" value="SAP_SLX4"/>
    <property type="match status" value="1"/>
</dbReference>
<keyword evidence="11" id="KW-0255">Endonuclease</keyword>
<evidence type="ECO:0000256" key="7">
    <source>
        <dbReference type="ARBA" id="ARBA00023242"/>
    </source>
</evidence>